<dbReference type="InterPro" id="IPR044974">
    <property type="entry name" value="Disease_R_plants"/>
</dbReference>
<dbReference type="OrthoDB" id="37484at2759"/>
<keyword evidence="3" id="KW-1185">Reference proteome</keyword>
<evidence type="ECO:0000313" key="2">
    <source>
        <dbReference type="EMBL" id="KAJ4962585.1"/>
    </source>
</evidence>
<dbReference type="PANTHER" id="PTHR23155">
    <property type="entry name" value="DISEASE RESISTANCE PROTEIN RP"/>
    <property type="match status" value="1"/>
</dbReference>
<dbReference type="InterPro" id="IPR058922">
    <property type="entry name" value="WHD_DRP"/>
</dbReference>
<dbReference type="Gene3D" id="1.10.8.430">
    <property type="entry name" value="Helical domain of apoptotic protease-activating factors"/>
    <property type="match status" value="1"/>
</dbReference>
<gene>
    <name evidence="2" type="ORF">NE237_022524</name>
</gene>
<dbReference type="Pfam" id="PF23559">
    <property type="entry name" value="WHD_DRP"/>
    <property type="match status" value="1"/>
</dbReference>
<sequence length="155" mass="18016">MGTFPAHHLKGLLEEDCWALFKQRAFSMGKEENVDFVMIGNDIVKKCGGVPLATKALRSLMHFKHTKTEWLFVRNIEIWDLPKDKESTILPDLRLSYNHLPSHLRQFFTYCSIFPKGYRIKKEQLIHLWMANGSIPSKGNLELKDIGNEIFNELL</sequence>
<dbReference type="Proteomes" id="UP001141806">
    <property type="component" value="Unassembled WGS sequence"/>
</dbReference>
<accession>A0A9Q0K5D1</accession>
<organism evidence="2 3">
    <name type="scientific">Protea cynaroides</name>
    <dbReference type="NCBI Taxonomy" id="273540"/>
    <lineage>
        <taxon>Eukaryota</taxon>
        <taxon>Viridiplantae</taxon>
        <taxon>Streptophyta</taxon>
        <taxon>Embryophyta</taxon>
        <taxon>Tracheophyta</taxon>
        <taxon>Spermatophyta</taxon>
        <taxon>Magnoliopsida</taxon>
        <taxon>Proteales</taxon>
        <taxon>Proteaceae</taxon>
        <taxon>Protea</taxon>
    </lineage>
</organism>
<proteinExistence type="predicted"/>
<dbReference type="InterPro" id="IPR036388">
    <property type="entry name" value="WH-like_DNA-bd_sf"/>
</dbReference>
<dbReference type="EMBL" id="JAMYWD010000008">
    <property type="protein sequence ID" value="KAJ4962585.1"/>
    <property type="molecule type" value="Genomic_DNA"/>
</dbReference>
<comment type="caution">
    <text evidence="2">The sequence shown here is derived from an EMBL/GenBank/DDBJ whole genome shotgun (WGS) entry which is preliminary data.</text>
</comment>
<dbReference type="GO" id="GO:0098542">
    <property type="term" value="P:defense response to other organism"/>
    <property type="evidence" value="ECO:0007669"/>
    <property type="project" value="TreeGrafter"/>
</dbReference>
<dbReference type="PANTHER" id="PTHR23155:SF1211">
    <property type="entry name" value="OS09G0313500 PROTEIN"/>
    <property type="match status" value="1"/>
</dbReference>
<dbReference type="SUPFAM" id="SSF52540">
    <property type="entry name" value="P-loop containing nucleoside triphosphate hydrolases"/>
    <property type="match status" value="1"/>
</dbReference>
<dbReference type="AlphaFoldDB" id="A0A9Q0K5D1"/>
<dbReference type="Gene3D" id="1.10.10.10">
    <property type="entry name" value="Winged helix-like DNA-binding domain superfamily/Winged helix DNA-binding domain"/>
    <property type="match status" value="1"/>
</dbReference>
<feature type="domain" description="Disease resistance protein winged helix" evidence="1">
    <location>
        <begin position="113"/>
        <end position="155"/>
    </location>
</feature>
<dbReference type="GO" id="GO:0043531">
    <property type="term" value="F:ADP binding"/>
    <property type="evidence" value="ECO:0007669"/>
    <property type="project" value="InterPro"/>
</dbReference>
<reference evidence="2" key="1">
    <citation type="journal article" date="2023" name="Plant J.">
        <title>The genome of the king protea, Protea cynaroides.</title>
        <authorList>
            <person name="Chang J."/>
            <person name="Duong T.A."/>
            <person name="Schoeman C."/>
            <person name="Ma X."/>
            <person name="Roodt D."/>
            <person name="Barker N."/>
            <person name="Li Z."/>
            <person name="Van de Peer Y."/>
            <person name="Mizrachi E."/>
        </authorList>
    </citation>
    <scope>NUCLEOTIDE SEQUENCE</scope>
    <source>
        <tissue evidence="2">Young leaves</tissue>
    </source>
</reference>
<name>A0A9Q0K5D1_9MAGN</name>
<dbReference type="InterPro" id="IPR042197">
    <property type="entry name" value="Apaf_helical"/>
</dbReference>
<evidence type="ECO:0000313" key="3">
    <source>
        <dbReference type="Proteomes" id="UP001141806"/>
    </source>
</evidence>
<evidence type="ECO:0000259" key="1">
    <source>
        <dbReference type="Pfam" id="PF23559"/>
    </source>
</evidence>
<dbReference type="InterPro" id="IPR027417">
    <property type="entry name" value="P-loop_NTPase"/>
</dbReference>
<protein>
    <recommendedName>
        <fullName evidence="1">Disease resistance protein winged helix domain-containing protein</fullName>
    </recommendedName>
</protein>